<evidence type="ECO:0000313" key="3">
    <source>
        <dbReference type="EMBL" id="ORA29322.1"/>
    </source>
</evidence>
<proteinExistence type="predicted"/>
<evidence type="ECO:0000259" key="2">
    <source>
        <dbReference type="Pfam" id="PF18862"/>
    </source>
</evidence>
<dbReference type="Pfam" id="PF18862">
    <property type="entry name" value="ApeA_NTD1"/>
    <property type="match status" value="1"/>
</dbReference>
<keyword evidence="4" id="KW-1185">Reference proteome</keyword>
<dbReference type="RefSeq" id="WP_342744317.1">
    <property type="nucleotide sequence ID" value="NZ_MVHF01000036.1"/>
</dbReference>
<dbReference type="STRING" id="1927124.BST13_27470"/>
<feature type="domain" description="ApeA N-terminal" evidence="2">
    <location>
        <begin position="12"/>
        <end position="124"/>
    </location>
</feature>
<evidence type="ECO:0000313" key="4">
    <source>
        <dbReference type="Proteomes" id="UP000192448"/>
    </source>
</evidence>
<comment type="caution">
    <text evidence="3">The sequence shown here is derived from an EMBL/GenBank/DDBJ whole genome shotgun (WGS) entry which is preliminary data.</text>
</comment>
<gene>
    <name evidence="3" type="ORF">BST13_27470</name>
</gene>
<evidence type="ECO:0000256" key="1">
    <source>
        <dbReference type="SAM" id="MobiDB-lite"/>
    </source>
</evidence>
<dbReference type="EMBL" id="MVHF01000036">
    <property type="protein sequence ID" value="ORA29322.1"/>
    <property type="molecule type" value="Genomic_DNA"/>
</dbReference>
<reference evidence="3 4" key="1">
    <citation type="submission" date="2017-02" db="EMBL/GenBank/DDBJ databases">
        <title>The new phylogeny of genus Mycobacterium.</title>
        <authorList>
            <person name="Tortoli E."/>
            <person name="Trovato A."/>
            <person name="Cirillo D.M."/>
        </authorList>
    </citation>
    <scope>NUCLEOTIDE SEQUENCE [LARGE SCALE GENOMIC DNA]</scope>
    <source>
        <strain evidence="3 4">RW6</strain>
    </source>
</reference>
<dbReference type="InterPro" id="IPR041223">
    <property type="entry name" value="ApeA_NTD"/>
</dbReference>
<accession>A0A1X0AH20</accession>
<dbReference type="AlphaFoldDB" id="A0A1X0AH20"/>
<protein>
    <recommendedName>
        <fullName evidence="2">ApeA N-terminal domain-containing protein</fullName>
    </recommendedName>
</protein>
<sequence>MILWMMPDTSDGQFWAASRSGKRVGGVLTMAEGSRAAVVLDGPVVDEVPPPVSAADSALDVAAFQPITIHGRLDSGVDVTLVNAQNYQPDSGQPRYEAHQAIVGAHVSGADQLYTGVRYQLGHLLLGHLPVGVASVVPDDGSRLSADPAEDGEMWLVYEAATPMTLRQLHMRVVSGCLVLLRLALDQPVAIRACQVRVNEGDPWLTVHSQTYSAPTNLNLLRIVEPAELTLNQFAEWIALNDKLDGLAWPVVEPINGAVQARAQVYTTLVEGLHRRLPYEQSQFPAAQPKWFEKIRQAARRAAKEWATKTGNLDPGAVHTAVNNALAHFDAVGYADRARALVSEVTAAVPELTESVPDLSAQLTRARNELSHHPIPDEEKEPLGDRVLRWAIVAEVAPWLLRVFLLLHAGIDPVVLRAGLLEHERFDVHRANVAQMVADLGWPPPRPAQDKPDTADAGAA</sequence>
<organism evidence="3 4">
    <name type="scientific">Mycobacterium aquaticum</name>
    <dbReference type="NCBI Taxonomy" id="1927124"/>
    <lineage>
        <taxon>Bacteria</taxon>
        <taxon>Bacillati</taxon>
        <taxon>Actinomycetota</taxon>
        <taxon>Actinomycetes</taxon>
        <taxon>Mycobacteriales</taxon>
        <taxon>Mycobacteriaceae</taxon>
        <taxon>Mycobacterium</taxon>
    </lineage>
</organism>
<dbReference type="Proteomes" id="UP000192448">
    <property type="component" value="Unassembled WGS sequence"/>
</dbReference>
<name>A0A1X0AH20_9MYCO</name>
<feature type="region of interest" description="Disordered" evidence="1">
    <location>
        <begin position="440"/>
        <end position="460"/>
    </location>
</feature>